<dbReference type="EMBL" id="OW152814">
    <property type="protein sequence ID" value="CAH2050551.1"/>
    <property type="molecule type" value="Genomic_DNA"/>
</dbReference>
<feature type="non-terminal residue" evidence="2">
    <location>
        <position position="1"/>
    </location>
</feature>
<name>A0ABN8I8M7_9NEOP</name>
<accession>A0ABN8I8M7</accession>
<feature type="region of interest" description="Disordered" evidence="1">
    <location>
        <begin position="1"/>
        <end position="29"/>
    </location>
</feature>
<gene>
    <name evidence="2" type="ORF">IPOD504_LOCUS7535</name>
</gene>
<reference evidence="2" key="1">
    <citation type="submission" date="2022-03" db="EMBL/GenBank/DDBJ databases">
        <authorList>
            <person name="Martin H S."/>
        </authorList>
    </citation>
    <scope>NUCLEOTIDE SEQUENCE</scope>
</reference>
<proteinExistence type="predicted"/>
<sequence length="169" mass="19481">MGKHRKNYYKQKQNKGRFTTKQKQEISNRKDKKIIDDACSVAATSGQNFPGLVIQKEIRVPLQEQNMQDIVLSSEATATDRNTPLVFEEAQDNEEFKVDGRRVIDFMYFFEELQKISKHNSPLGCDFSHLQLLKEVCELWELAKQKCMDEAAKEEYVLAMQNGDVDANG</sequence>
<protein>
    <recommendedName>
        <fullName evidence="4">Nucleolar protein 16</fullName>
    </recommendedName>
</protein>
<dbReference type="Proteomes" id="UP000837857">
    <property type="component" value="Chromosome 2"/>
</dbReference>
<keyword evidence="3" id="KW-1185">Reference proteome</keyword>
<feature type="compositionally biased region" description="Basic residues" evidence="1">
    <location>
        <begin position="1"/>
        <end position="20"/>
    </location>
</feature>
<organism evidence="2 3">
    <name type="scientific">Iphiclides podalirius</name>
    <name type="common">scarce swallowtail</name>
    <dbReference type="NCBI Taxonomy" id="110791"/>
    <lineage>
        <taxon>Eukaryota</taxon>
        <taxon>Metazoa</taxon>
        <taxon>Ecdysozoa</taxon>
        <taxon>Arthropoda</taxon>
        <taxon>Hexapoda</taxon>
        <taxon>Insecta</taxon>
        <taxon>Pterygota</taxon>
        <taxon>Neoptera</taxon>
        <taxon>Endopterygota</taxon>
        <taxon>Lepidoptera</taxon>
        <taxon>Glossata</taxon>
        <taxon>Ditrysia</taxon>
        <taxon>Papilionoidea</taxon>
        <taxon>Papilionidae</taxon>
        <taxon>Papilioninae</taxon>
        <taxon>Iphiclides</taxon>
    </lineage>
</organism>
<evidence type="ECO:0000256" key="1">
    <source>
        <dbReference type="SAM" id="MobiDB-lite"/>
    </source>
</evidence>
<evidence type="ECO:0008006" key="4">
    <source>
        <dbReference type="Google" id="ProtNLM"/>
    </source>
</evidence>
<evidence type="ECO:0000313" key="3">
    <source>
        <dbReference type="Proteomes" id="UP000837857"/>
    </source>
</evidence>
<evidence type="ECO:0000313" key="2">
    <source>
        <dbReference type="EMBL" id="CAH2050551.1"/>
    </source>
</evidence>